<dbReference type="InterPro" id="IPR014755">
    <property type="entry name" value="Cu-Rt/internalin_Ig-like"/>
</dbReference>
<reference evidence="5 6" key="1">
    <citation type="submission" date="2021-10" db="EMBL/GenBank/DDBJ databases">
        <title>Lutispora strain m25 sp. nov., a thermophilic, non-spore-forming bacterium isolated from a lab-scale methanogenic bioreactor digesting anaerobic sludge.</title>
        <authorList>
            <person name="El Houari A."/>
            <person name="Mcdonald J."/>
        </authorList>
    </citation>
    <scope>NUCLEOTIDE SEQUENCE [LARGE SCALE GENOMIC DNA]</scope>
    <source>
        <strain evidence="6">m25</strain>
    </source>
</reference>
<dbReference type="InterPro" id="IPR032812">
    <property type="entry name" value="SbsA_Ig"/>
</dbReference>
<evidence type="ECO:0000259" key="3">
    <source>
        <dbReference type="Pfam" id="PF09168"/>
    </source>
</evidence>
<keyword evidence="6" id="KW-1185">Reference proteome</keyword>
<proteinExistence type="predicted"/>
<evidence type="ECO:0000259" key="4">
    <source>
        <dbReference type="Pfam" id="PF13205"/>
    </source>
</evidence>
<accession>A0ABT1NFM7</accession>
<evidence type="ECO:0000256" key="2">
    <source>
        <dbReference type="SAM" id="SignalP"/>
    </source>
</evidence>
<evidence type="ECO:0000256" key="1">
    <source>
        <dbReference type="ARBA" id="ARBA00022729"/>
    </source>
</evidence>
<evidence type="ECO:0000313" key="5">
    <source>
        <dbReference type="EMBL" id="MCQ1529146.1"/>
    </source>
</evidence>
<feature type="domain" description="SbsA Ig-like" evidence="4">
    <location>
        <begin position="619"/>
        <end position="693"/>
    </location>
</feature>
<evidence type="ECO:0000313" key="6">
    <source>
        <dbReference type="Proteomes" id="UP001651880"/>
    </source>
</evidence>
<dbReference type="RefSeq" id="WP_255226663.1">
    <property type="nucleotide sequence ID" value="NZ_JAJEKE010000003.1"/>
</dbReference>
<dbReference type="Gene3D" id="2.60.40.1220">
    <property type="match status" value="7"/>
</dbReference>
<feature type="signal peptide" evidence="2">
    <location>
        <begin position="1"/>
        <end position="23"/>
    </location>
</feature>
<name>A0ABT1NFM7_9FIRM</name>
<feature type="chain" id="PRO_5045052214" evidence="2">
    <location>
        <begin position="24"/>
        <end position="1278"/>
    </location>
</feature>
<dbReference type="Proteomes" id="UP001651880">
    <property type="component" value="Unassembled WGS sequence"/>
</dbReference>
<organism evidence="5 6">
    <name type="scientific">Lutispora saccharofermentans</name>
    <dbReference type="NCBI Taxonomy" id="3024236"/>
    <lineage>
        <taxon>Bacteria</taxon>
        <taxon>Bacillati</taxon>
        <taxon>Bacillota</taxon>
        <taxon>Clostridia</taxon>
        <taxon>Lutisporales</taxon>
        <taxon>Lutisporaceae</taxon>
        <taxon>Lutispora</taxon>
    </lineage>
</organism>
<sequence length="1278" mass="137632">MKKVLALVLAFAMMFSTITVAFAEPEVSAEAKALATVGMLEGDGNGVTAEYTAKEMTRFTAAISLLKLKGLYNDALAFKADANFADVDAVKWEEGKNILAYLKANPGLGFGGNEKGEFNPNGNINEQSYYKVLLETLGYKQTTAEVAGDFAWEEVLTFAESIGLKPAKAEKFTVDELAKATVAALKTNVKEGKALINVLVESGKVDKAKAVAAELMPDAPAVAVESAKAMGNTTVKVTFDGDVNSAVENVELYAVEGLEVKSAAVYGKDSVLLETDAQTSGKLYTLVVGEVKVNFTGIAKVSGAPELKTAKGADTGLVDLTFDKVLDASALDVANYSIAGATVESAEFDSAMKVVTLNVTGLTARKSYTVKVTNIESVDGGVLKSGSKPFVAVSDTVAPKMSKIVADTYTRFKIEFNEYVTKESVEDVANYTVKSGSTELEVLKVEDITTDDDDYTIAEVTTAPQKAIRYEVSANNLVDDSVLANKMTKASKLSFTGKNQDKTLPKFKSYEYVSRNNVVVTFDEASRLDQATAFDPNNYTFNEDVAVEKVEQLPGTKADFKSVLLTVSEISLNKSYKLTVEGVEDEYGNVMKKATPGAKRVSADNLAVASVTSVKAISSTKVEIKFSKYLNADTAKALGNYTVNNDIGNPSAVKYEADKNKVTLTLAEMVAGKTYKVTLNNVQDIAGNNVKAVDVKFVGYTSENDIDAPTIEYVEALNKNVVRIEFDETISNPTSATLVIKEFKGFDSDGNAITGTTAKTLNAKIGYESDTIVEFSGVTFTDEKEYVITSLDAKDKAGNAYKAALDSDAITFYATTADVEAPELLSVTQVSAKKFELTFSEKVQKVGAFDGLTSGVDADDETIGYLTSTRILEYGKEYEDSIGDAFKNYHGTKIANWEDDGKKTIIVVDLDDQEAPYIENVEAIDRKTIEVTFNEDIEKAGSYEIEYYNDKDKEVTISPTSMKSSIDDNVVTLTLNTATLESKYTYTLRVTKSAYDVANNSADNVDEEYSFTGSDIRPIDNYIIGVEFVNGMEIKAKLFKALGSLTSADVTLENEDEVDIEAGVAPIAAPATTSATVTITTSEPLRSDETYTLTIDGISGSFTFDGIVEDDLTVDYDDNETTTPITDDNYVFTYSDMVKDDHKVYASVYNIDGSGQLEGTASISQTVAGTVDEPACEIAAVDGGLGRVILSAYVRHDVDGIVLYTYTDADLEEVIEAVLAAYEARAELLADPTNVELIDAEEEAEDAAVSAILGYDGVSRTQLLELLDDPEAEEPALN</sequence>
<comment type="caution">
    <text evidence="5">The sequence shown here is derived from an EMBL/GenBank/DDBJ whole genome shotgun (WGS) entry which is preliminary data.</text>
</comment>
<gene>
    <name evidence="5" type="ORF">LJD61_06235</name>
</gene>
<feature type="domain" description="SbsA Ig-like" evidence="4">
    <location>
        <begin position="926"/>
        <end position="1012"/>
    </location>
</feature>
<dbReference type="Pfam" id="PF13205">
    <property type="entry name" value="Big_5"/>
    <property type="match status" value="2"/>
</dbReference>
<dbReference type="Pfam" id="PF09168">
    <property type="entry name" value="PepX_N"/>
    <property type="match status" value="1"/>
</dbReference>
<protein>
    <submittedName>
        <fullName evidence="5">Ig-like domain-containing protein</fullName>
    </submittedName>
</protein>
<feature type="domain" description="X-Prolyl dipeptidyl aminopeptidase PepX N-terminal" evidence="3">
    <location>
        <begin position="121"/>
        <end position="203"/>
    </location>
</feature>
<dbReference type="InterPro" id="IPR015251">
    <property type="entry name" value="PepX_N_dom"/>
</dbReference>
<keyword evidence="1 2" id="KW-0732">Signal</keyword>
<dbReference type="EMBL" id="JAJEKE010000003">
    <property type="protein sequence ID" value="MCQ1529146.1"/>
    <property type="molecule type" value="Genomic_DNA"/>
</dbReference>